<accession>A0ABU4WM29</accession>
<dbReference type="RefSeq" id="WP_320325411.1">
    <property type="nucleotide sequence ID" value="NZ_JALBUS010000005.1"/>
</dbReference>
<keyword evidence="2" id="KW-1185">Reference proteome</keyword>
<proteinExistence type="predicted"/>
<organism evidence="1 2">
    <name type="scientific">Absicoccus intestinalis</name>
    <dbReference type="NCBI Taxonomy" id="2926319"/>
    <lineage>
        <taxon>Bacteria</taxon>
        <taxon>Bacillati</taxon>
        <taxon>Bacillota</taxon>
        <taxon>Erysipelotrichia</taxon>
        <taxon>Erysipelotrichales</taxon>
        <taxon>Erysipelotrichaceae</taxon>
        <taxon>Absicoccus</taxon>
    </lineage>
</organism>
<comment type="caution">
    <text evidence="1">The sequence shown here is derived from an EMBL/GenBank/DDBJ whole genome shotgun (WGS) entry which is preliminary data.</text>
</comment>
<name>A0ABU4WM29_9FIRM</name>
<evidence type="ECO:0000313" key="1">
    <source>
        <dbReference type="EMBL" id="MDX8417116.1"/>
    </source>
</evidence>
<gene>
    <name evidence="1" type="ORF">MOZ64_04580</name>
</gene>
<sequence length="92" mass="10788">MIKEFYEENNAILDVYTKAIAKVHGQHHPEVFQVRQVYEQIQKKIREGNLDVKDEFKKLRDLTGNYAIPNDVCDAFRATYTLLATFDKIVLQ</sequence>
<dbReference type="EMBL" id="JALBUS010000005">
    <property type="protein sequence ID" value="MDX8417116.1"/>
    <property type="molecule type" value="Genomic_DNA"/>
</dbReference>
<reference evidence="1 2" key="1">
    <citation type="submission" date="2022-03" db="EMBL/GenBank/DDBJ databases">
        <title>Novel taxa within the pig intestine.</title>
        <authorList>
            <person name="Wylensek D."/>
            <person name="Bishof K."/>
            <person name="Afrizal A."/>
            <person name="Clavel T."/>
        </authorList>
    </citation>
    <scope>NUCLEOTIDE SEQUENCE [LARGE SCALE GENOMIC DNA]</scope>
    <source>
        <strain evidence="1 2">Cla-KB-P134</strain>
    </source>
</reference>
<protein>
    <submittedName>
        <fullName evidence="1">Iron-sulfur cluster repair di-iron protein, ric</fullName>
    </submittedName>
</protein>
<dbReference type="Proteomes" id="UP001285244">
    <property type="component" value="Unassembled WGS sequence"/>
</dbReference>
<evidence type="ECO:0000313" key="2">
    <source>
        <dbReference type="Proteomes" id="UP001285244"/>
    </source>
</evidence>